<feature type="region of interest" description="Disordered" evidence="1">
    <location>
        <begin position="210"/>
        <end position="259"/>
    </location>
</feature>
<feature type="region of interest" description="Disordered" evidence="1">
    <location>
        <begin position="758"/>
        <end position="810"/>
    </location>
</feature>
<keyword evidence="2" id="KW-1133">Transmembrane helix</keyword>
<feature type="region of interest" description="Disordered" evidence="1">
    <location>
        <begin position="671"/>
        <end position="746"/>
    </location>
</feature>
<feature type="transmembrane region" description="Helical" evidence="2">
    <location>
        <begin position="1007"/>
        <end position="1040"/>
    </location>
</feature>
<keyword evidence="4" id="KW-1185">Reference proteome</keyword>
<feature type="compositionally biased region" description="Acidic residues" evidence="1">
    <location>
        <begin position="872"/>
        <end position="887"/>
    </location>
</feature>
<feature type="compositionally biased region" description="Basic and acidic residues" evidence="1">
    <location>
        <begin position="793"/>
        <end position="806"/>
    </location>
</feature>
<keyword evidence="2" id="KW-0472">Membrane</keyword>
<feature type="compositionally biased region" description="Basic and acidic residues" evidence="1">
    <location>
        <begin position="760"/>
        <end position="774"/>
    </location>
</feature>
<reference evidence="3" key="1">
    <citation type="journal article" date="2023" name="Front. Mar. Sci.">
        <title>A new Merluccius polli reference genome to investigate the effects of global change in West African waters.</title>
        <authorList>
            <person name="Mateo J.L."/>
            <person name="Blanco-Fernandez C."/>
            <person name="Garcia-Vazquez E."/>
            <person name="Machado-Schiaffino G."/>
        </authorList>
    </citation>
    <scope>NUCLEOTIDE SEQUENCE</scope>
    <source>
        <strain evidence="3">C29</strain>
        <tissue evidence="3">Fin</tissue>
    </source>
</reference>
<feature type="compositionally biased region" description="Polar residues" evidence="1">
    <location>
        <begin position="223"/>
        <end position="233"/>
    </location>
</feature>
<evidence type="ECO:0000313" key="3">
    <source>
        <dbReference type="EMBL" id="KAK0148152.1"/>
    </source>
</evidence>
<dbReference type="EMBL" id="JAOPHQ010002094">
    <property type="protein sequence ID" value="KAK0148152.1"/>
    <property type="molecule type" value="Genomic_DNA"/>
</dbReference>
<evidence type="ECO:0000256" key="2">
    <source>
        <dbReference type="SAM" id="Phobius"/>
    </source>
</evidence>
<dbReference type="Proteomes" id="UP001174136">
    <property type="component" value="Unassembled WGS sequence"/>
</dbReference>
<protein>
    <submittedName>
        <fullName evidence="3">Uncharacterized protein</fullName>
    </submittedName>
</protein>
<keyword evidence="2" id="KW-0812">Transmembrane</keyword>
<proteinExistence type="predicted"/>
<feature type="compositionally biased region" description="Basic residues" evidence="1">
    <location>
        <begin position="7"/>
        <end position="19"/>
    </location>
</feature>
<feature type="compositionally biased region" description="Polar residues" evidence="1">
    <location>
        <begin position="57"/>
        <end position="88"/>
    </location>
</feature>
<evidence type="ECO:0000313" key="4">
    <source>
        <dbReference type="Proteomes" id="UP001174136"/>
    </source>
</evidence>
<sequence>MESNRNASRKRRRRAARQAKLKELFPQRDNQPERENESEASLPEPPSDCAREGENLAESTLDSETCSSADNQRQRYISIAQSGGSSQAEKSESVDPVDPVQPLGAERREVTATRARQPHLVDKVEQKQHFATCITGENRQKPLGSVRQSDRGSDNVCFVNSTGEESHGALSLAESTDAPVTAPSSFTFGTVVASLYPLACRQVKSENRNLADQLNPTRERSMTGDSLENSASISADLPGNDEDTSRISGGPFGSHDRKSMNTHLSDVLKEDGKSCVSVAADTTTNHAEVDCQESVHECTGRPNNPQPTTNEDMTTSDVNNELLNACATREGSHLQGGALESPHDLGLQCKKPSEQQIMADEDAGKAQTEAEDDIQMQLNLTQTLAPTQVVQETTDPASQPHLSPFMSACENQEVHQHNCCDVATGFICVDKSEDGIQPTVSVSTTNIYPEQGREIEQLEEICAITFKAADISVGDKSIPELEDEHGCSAVDVSQETLQTSLEVAAEPDNRGNESTNNLEDGDITPTIEYEDSVSECIKVNRYSSTHPYMLGEEIELALVEKPVCTPADAERSTIEDAASKQDYFGSYAVRTEDKNWEMMVEEEEEDGLGEEVMTKEVAENGGKGKDELKEEQTIAEQQALEKTVGCEKREHTETEFEGQKHVCVTEEKSKEEPFIWEEQEVDEEEVKKDADHGTDNQHDVWEDIRIEEKENLAETDRETRVPVEDKAERISVDEEESSVSGAGEGGLVVVEEEIVVGTAKAERNEEMERPETRSHASQNKAESDPATPVSNVHEGEVERVIDKENSLENGTTCFPNEMHLISKEEGQSISYRLHLTNDRSKALSESPRWGSDSSAAENGSLIFTDELKCDPMAEEQEEEEEEEEEDSSSSGSPSDEEMELYIHRMRAAPSPQTLRSFPRDGGSGKGSHTGKRPSIDRPRLLSSSMPAISESVNEEHLSDLDCPEEREVETFQAGSTPFPAQDNQEYEGVNTAQWTDAFSCSNIIKSLLYITMFVVFVVVAYHYDFLACFALYLLSIFWLYCRADKQPVPNNNGLN</sequence>
<gene>
    <name evidence="3" type="ORF">N1851_012136</name>
</gene>
<accession>A0AA47MWY4</accession>
<dbReference type="AlphaFoldDB" id="A0AA47MWY4"/>
<organism evidence="3 4">
    <name type="scientific">Merluccius polli</name>
    <name type="common">Benguela hake</name>
    <name type="synonym">Merluccius cadenati</name>
    <dbReference type="NCBI Taxonomy" id="89951"/>
    <lineage>
        <taxon>Eukaryota</taxon>
        <taxon>Metazoa</taxon>
        <taxon>Chordata</taxon>
        <taxon>Craniata</taxon>
        <taxon>Vertebrata</taxon>
        <taxon>Euteleostomi</taxon>
        <taxon>Actinopterygii</taxon>
        <taxon>Neopterygii</taxon>
        <taxon>Teleostei</taxon>
        <taxon>Neoteleostei</taxon>
        <taxon>Acanthomorphata</taxon>
        <taxon>Zeiogadaria</taxon>
        <taxon>Gadariae</taxon>
        <taxon>Gadiformes</taxon>
        <taxon>Gadoidei</taxon>
        <taxon>Merlucciidae</taxon>
        <taxon>Merluccius</taxon>
    </lineage>
</organism>
<evidence type="ECO:0000256" key="1">
    <source>
        <dbReference type="SAM" id="MobiDB-lite"/>
    </source>
</evidence>
<comment type="caution">
    <text evidence="3">The sequence shown here is derived from an EMBL/GenBank/DDBJ whole genome shotgun (WGS) entry which is preliminary data.</text>
</comment>
<feature type="region of interest" description="Disordered" evidence="1">
    <location>
        <begin position="838"/>
        <end position="940"/>
    </location>
</feature>
<feature type="compositionally biased region" description="Acidic residues" evidence="1">
    <location>
        <begin position="674"/>
        <end position="684"/>
    </location>
</feature>
<name>A0AA47MWY4_MERPO</name>
<feature type="compositionally biased region" description="Basic and acidic residues" evidence="1">
    <location>
        <begin position="685"/>
        <end position="732"/>
    </location>
</feature>
<feature type="region of interest" description="Disordered" evidence="1">
    <location>
        <begin position="1"/>
        <end position="114"/>
    </location>
</feature>
<feature type="compositionally biased region" description="Basic and acidic residues" evidence="1">
    <location>
        <begin position="20"/>
        <end position="37"/>
    </location>
</feature>